<dbReference type="PANTHER" id="PTHR46268">
    <property type="entry name" value="STRESS RESPONSE PROTEIN NHAX"/>
    <property type="match status" value="1"/>
</dbReference>
<dbReference type="Proteomes" id="UP000429644">
    <property type="component" value="Unassembled WGS sequence"/>
</dbReference>
<evidence type="ECO:0000259" key="2">
    <source>
        <dbReference type="Pfam" id="PF00582"/>
    </source>
</evidence>
<dbReference type="PRINTS" id="PR01438">
    <property type="entry name" value="UNVRSLSTRESS"/>
</dbReference>
<evidence type="ECO:0000313" key="3">
    <source>
        <dbReference type="EMBL" id="MPV88463.1"/>
    </source>
</evidence>
<comment type="caution">
    <text evidence="3">The sequence shown here is derived from an EMBL/GenBank/DDBJ whole genome shotgun (WGS) entry which is preliminary data.</text>
</comment>
<evidence type="ECO:0000256" key="1">
    <source>
        <dbReference type="ARBA" id="ARBA00008791"/>
    </source>
</evidence>
<proteinExistence type="inferred from homology"/>
<dbReference type="InterPro" id="IPR006015">
    <property type="entry name" value="Universal_stress_UspA"/>
</dbReference>
<reference evidence="3 4" key="1">
    <citation type="submission" date="2019-10" db="EMBL/GenBank/DDBJ databases">
        <title>Georgenia wutianyii sp. nov. and Georgenia yuyongxinii sp. nov. isolated from plateau pika (Ochotona curzoniae) in the Qinghai-Tibet plateau of China.</title>
        <authorList>
            <person name="Tian Z."/>
        </authorList>
    </citation>
    <scope>NUCLEOTIDE SEQUENCE [LARGE SCALE GENOMIC DNA]</scope>
    <source>
        <strain evidence="3 4">JCM 15130</strain>
    </source>
</reference>
<gene>
    <name evidence="3" type="ORF">GB882_07270</name>
</gene>
<dbReference type="OrthoDB" id="3427787at2"/>
<accession>A0A7J9UVR6</accession>
<dbReference type="PANTHER" id="PTHR46268:SF6">
    <property type="entry name" value="UNIVERSAL STRESS PROTEIN UP12"/>
    <property type="match status" value="1"/>
</dbReference>
<organism evidence="3 4">
    <name type="scientific">Georgenia ruanii</name>
    <dbReference type="NCBI Taxonomy" id="348442"/>
    <lineage>
        <taxon>Bacteria</taxon>
        <taxon>Bacillati</taxon>
        <taxon>Actinomycetota</taxon>
        <taxon>Actinomycetes</taxon>
        <taxon>Micrococcales</taxon>
        <taxon>Bogoriellaceae</taxon>
        <taxon>Georgenia</taxon>
    </lineage>
</organism>
<dbReference type="EMBL" id="WHPD01001583">
    <property type="protein sequence ID" value="MPV88463.1"/>
    <property type="molecule type" value="Genomic_DNA"/>
</dbReference>
<dbReference type="Pfam" id="PF00582">
    <property type="entry name" value="Usp"/>
    <property type="match status" value="1"/>
</dbReference>
<dbReference type="SUPFAM" id="SSF52402">
    <property type="entry name" value="Adenine nucleotide alpha hydrolases-like"/>
    <property type="match status" value="1"/>
</dbReference>
<evidence type="ECO:0000313" key="4">
    <source>
        <dbReference type="Proteomes" id="UP000429644"/>
    </source>
</evidence>
<dbReference type="Gene3D" id="3.40.50.620">
    <property type="entry name" value="HUPs"/>
    <property type="match status" value="1"/>
</dbReference>
<dbReference type="CDD" id="cd00293">
    <property type="entry name" value="USP-like"/>
    <property type="match status" value="1"/>
</dbReference>
<sequence>MEKLIVVGVDGSLTAAASARRGAELARATGCALHVVSAYAAEAPDALRDGGDHARGESEADVALRIARGAAEELASLVPQITSAAVRGTPADALVSEAERLNASIIVVGNRRVQGIARVLGSVAGGVAHHAPCDVFVVHTH</sequence>
<comment type="similarity">
    <text evidence="1">Belongs to the universal stress protein A family.</text>
</comment>
<name>A0A7J9UVR6_9MICO</name>
<dbReference type="AlphaFoldDB" id="A0A7J9UVR6"/>
<dbReference type="RefSeq" id="WP_152231130.1">
    <property type="nucleotide sequence ID" value="NZ_BAAAOT010000011.1"/>
</dbReference>
<keyword evidence="4" id="KW-1185">Reference proteome</keyword>
<dbReference type="InterPro" id="IPR006016">
    <property type="entry name" value="UspA"/>
</dbReference>
<feature type="domain" description="UspA" evidence="2">
    <location>
        <begin position="3"/>
        <end position="139"/>
    </location>
</feature>
<protein>
    <submittedName>
        <fullName evidence="3">Universal stress protein</fullName>
    </submittedName>
</protein>
<dbReference type="InterPro" id="IPR014729">
    <property type="entry name" value="Rossmann-like_a/b/a_fold"/>
</dbReference>